<dbReference type="EMBL" id="QKXF01000010">
    <property type="protein sequence ID" value="RQM18859.1"/>
    <property type="molecule type" value="Genomic_DNA"/>
</dbReference>
<comment type="caution">
    <text evidence="1">The sequence shown here is derived from an EMBL/GenBank/DDBJ whole genome shotgun (WGS) entry which is preliminary data.</text>
</comment>
<gene>
    <name evidence="1" type="ORF">DD237_008086</name>
</gene>
<dbReference type="VEuPathDB" id="FungiDB:DD237_008086"/>
<dbReference type="AlphaFoldDB" id="A0A3R7Z3J7"/>
<organism evidence="1 2">
    <name type="scientific">Peronospora effusa</name>
    <dbReference type="NCBI Taxonomy" id="542832"/>
    <lineage>
        <taxon>Eukaryota</taxon>
        <taxon>Sar</taxon>
        <taxon>Stramenopiles</taxon>
        <taxon>Oomycota</taxon>
        <taxon>Peronosporomycetes</taxon>
        <taxon>Peronosporales</taxon>
        <taxon>Peronosporaceae</taxon>
        <taxon>Peronospora</taxon>
    </lineage>
</organism>
<proteinExistence type="predicted"/>
<dbReference type="Proteomes" id="UP000286097">
    <property type="component" value="Unassembled WGS sequence"/>
</dbReference>
<evidence type="ECO:0000313" key="1">
    <source>
        <dbReference type="EMBL" id="RQM18859.1"/>
    </source>
</evidence>
<evidence type="ECO:0000313" key="2">
    <source>
        <dbReference type="Proteomes" id="UP000286097"/>
    </source>
</evidence>
<reference evidence="1 2" key="1">
    <citation type="submission" date="2018-06" db="EMBL/GenBank/DDBJ databases">
        <title>Comparative genomics of downy mildews reveals potential adaptations to biotrophy.</title>
        <authorList>
            <person name="Fletcher K."/>
            <person name="Klosterman S.J."/>
            <person name="Derevnina L."/>
            <person name="Martin F."/>
            <person name="Koike S."/>
            <person name="Reyes Chin-Wo S."/>
            <person name="Mou B."/>
            <person name="Michelmore R."/>
        </authorList>
    </citation>
    <scope>NUCLEOTIDE SEQUENCE [LARGE SCALE GENOMIC DNA]</scope>
    <source>
        <strain evidence="1 2">R13</strain>
    </source>
</reference>
<name>A0A3R7Z3J7_9STRA</name>
<protein>
    <submittedName>
        <fullName evidence="1">Uncharacterized protein</fullName>
    </submittedName>
</protein>
<sequence>MIYSFESLQHGWTDIDVEVCGRALTAYESAFQLFGKECKDEQDAGNAILNNWMLVLAHQDDDLGEEDKNLQVFVEKKALLNSAVSWCIANSCKANGADIDWTCQLMLKIKIVI</sequence>
<accession>A0A3R7Z3J7</accession>